<comment type="subunit">
    <text evidence="11">The basal body constitutes a major portion of the flagellar organelle and consists of four rings (L,P,S, and M) mounted on a central rod. The M ring is integral to the inner membrane of the cell and may be connected to the flagellar rod via the S ring. The S (supramembrane ring) lies just distal to the M ring. The L and P rings lie in the outer membrane and the periplasmic space, respectively.</text>
</comment>
<sequence>MSNAAQGMSGTLGTQSNPQEAPPLSRLLDQMRSKPLIPLLIAGAAVLAIVVALLLWAQAPEYRVIYSNLSEADGGRIIAELDKRAIPYRIGEGGQTLQVPADKVHALRLQLAEQGLPQGGNVGFELLDNQAFGVSQFAEQINFQRGLEGELARSIEALGPVARARIHLAMGRQSVFVREREPASASVVLNLHPGRELGEGQVNAIVHMVSSSVPGLSAEAVTVVDQNGRLLSLPTSGSRDLDGTQLSYIDEVERSYQRRIENILLPILGRENVRAQVVAQIDFSSREQTAERYGPNQPPNEAAVRSQQLSENYLGGDQLARGVPGALTNSPPNTPPPAPPATTDAAQPPAAQQTDAAAATNAANDAQAPATANAQTGTAQGSSSLKRDQLINYEVDRSVEHVQHRRGNIQRLTAAVVINYRDAVNAEGEAIREPLSAEELENINRLVRQAMGFSAMRGDELEVINSPFAPQEETVEVTEWWKTPEFFNLASSLSRYLLVAFIALLLWLLILRPLKRRHDETLEAAAAQAAAIEAATLAASAAPAPGTVSAEEAALQRKQRRKSSVYEHNLENVREMAKEDPRLVAMIVRTWMSKDD</sequence>
<organism evidence="17 18">
    <name type="scientific">Geopseudomonas guangdongensis</name>
    <dbReference type="NCBI Taxonomy" id="1245526"/>
    <lineage>
        <taxon>Bacteria</taxon>
        <taxon>Pseudomonadati</taxon>
        <taxon>Pseudomonadota</taxon>
        <taxon>Gammaproteobacteria</taxon>
        <taxon>Pseudomonadales</taxon>
        <taxon>Pseudomonadaceae</taxon>
        <taxon>Geopseudomonas</taxon>
    </lineage>
</organism>
<feature type="transmembrane region" description="Helical" evidence="14">
    <location>
        <begin position="36"/>
        <end position="57"/>
    </location>
</feature>
<dbReference type="STRING" id="1245526.SAMN05216580_0750"/>
<dbReference type="InterPro" id="IPR000067">
    <property type="entry name" value="FlgMring_FliF"/>
</dbReference>
<dbReference type="Proteomes" id="UP000243063">
    <property type="component" value="Chromosome I"/>
</dbReference>
<evidence type="ECO:0000256" key="11">
    <source>
        <dbReference type="ARBA" id="ARBA00025936"/>
    </source>
</evidence>
<feature type="domain" description="Flagellar M-ring C-terminal" evidence="16">
    <location>
        <begin position="264"/>
        <end position="468"/>
    </location>
</feature>
<keyword evidence="17" id="KW-0282">Flagellum</keyword>
<keyword evidence="17" id="KW-0966">Cell projection</keyword>
<dbReference type="PANTHER" id="PTHR30046">
    <property type="entry name" value="FLAGELLAR M-RING PROTEIN"/>
    <property type="match status" value="1"/>
</dbReference>
<evidence type="ECO:0000313" key="17">
    <source>
        <dbReference type="EMBL" id="SDT96965.1"/>
    </source>
</evidence>
<feature type="domain" description="Flagellar M-ring N-terminal" evidence="15">
    <location>
        <begin position="58"/>
        <end position="232"/>
    </location>
</feature>
<dbReference type="NCBIfam" id="TIGR00206">
    <property type="entry name" value="fliF"/>
    <property type="match status" value="1"/>
</dbReference>
<evidence type="ECO:0000256" key="12">
    <source>
        <dbReference type="PIRNR" id="PIRNR004862"/>
    </source>
</evidence>
<keyword evidence="10 12" id="KW-0975">Bacterial flagellum</keyword>
<evidence type="ECO:0000256" key="6">
    <source>
        <dbReference type="ARBA" id="ARBA00022475"/>
    </source>
</evidence>
<dbReference type="GO" id="GO:0071973">
    <property type="term" value="P:bacterial-type flagellum-dependent cell motility"/>
    <property type="evidence" value="ECO:0007669"/>
    <property type="project" value="InterPro"/>
</dbReference>
<evidence type="ECO:0000256" key="2">
    <source>
        <dbReference type="ARBA" id="ARBA00004117"/>
    </source>
</evidence>
<dbReference type="GO" id="GO:0009431">
    <property type="term" value="C:bacterial-type flagellum basal body, MS ring"/>
    <property type="evidence" value="ECO:0007669"/>
    <property type="project" value="InterPro"/>
</dbReference>
<comment type="subcellular location">
    <subcellularLocation>
        <location evidence="2 12">Bacterial flagellum basal body</location>
    </subcellularLocation>
    <subcellularLocation>
        <location evidence="3">Cell membrane</location>
        <topology evidence="3">Multi-pass membrane protein</topology>
    </subcellularLocation>
</comment>
<dbReference type="GO" id="GO:0003774">
    <property type="term" value="F:cytoskeletal motor activity"/>
    <property type="evidence" value="ECO:0007669"/>
    <property type="project" value="InterPro"/>
</dbReference>
<dbReference type="Pfam" id="PF08345">
    <property type="entry name" value="YscJ_FliF_C"/>
    <property type="match status" value="1"/>
</dbReference>
<comment type="similarity">
    <text evidence="4 12">Belongs to the FliF family.</text>
</comment>
<keyword evidence="18" id="KW-1185">Reference proteome</keyword>
<dbReference type="EMBL" id="LT629780">
    <property type="protein sequence ID" value="SDT96965.1"/>
    <property type="molecule type" value="Genomic_DNA"/>
</dbReference>
<dbReference type="PRINTS" id="PR01009">
    <property type="entry name" value="FLGMRINGFLIF"/>
</dbReference>
<evidence type="ECO:0000256" key="14">
    <source>
        <dbReference type="SAM" id="Phobius"/>
    </source>
</evidence>
<feature type="transmembrane region" description="Helical" evidence="14">
    <location>
        <begin position="493"/>
        <end position="511"/>
    </location>
</feature>
<dbReference type="PIRSF" id="PIRSF004862">
    <property type="entry name" value="FliF"/>
    <property type="match status" value="1"/>
</dbReference>
<name>A0A1H2EPE5_9GAMM</name>
<feature type="region of interest" description="Disordered" evidence="13">
    <location>
        <begin position="1"/>
        <end position="23"/>
    </location>
</feature>
<feature type="compositionally biased region" description="Polar residues" evidence="13">
    <location>
        <begin position="1"/>
        <end position="19"/>
    </location>
</feature>
<keyword evidence="8 14" id="KW-1133">Transmembrane helix</keyword>
<evidence type="ECO:0000256" key="9">
    <source>
        <dbReference type="ARBA" id="ARBA00023136"/>
    </source>
</evidence>
<dbReference type="Gene3D" id="3.30.300.30">
    <property type="match status" value="1"/>
</dbReference>
<dbReference type="PANTHER" id="PTHR30046:SF0">
    <property type="entry name" value="FLAGELLAR M-RING PROTEIN"/>
    <property type="match status" value="1"/>
</dbReference>
<evidence type="ECO:0000259" key="15">
    <source>
        <dbReference type="Pfam" id="PF01514"/>
    </source>
</evidence>
<evidence type="ECO:0000256" key="10">
    <source>
        <dbReference type="ARBA" id="ARBA00023143"/>
    </source>
</evidence>
<dbReference type="InterPro" id="IPR013556">
    <property type="entry name" value="Flag_M-ring_C"/>
</dbReference>
<keyword evidence="9 14" id="KW-0472">Membrane</keyword>
<comment type="function">
    <text evidence="1 12">The M ring may be actively involved in energy transduction.</text>
</comment>
<feature type="region of interest" description="Disordered" evidence="13">
    <location>
        <begin position="286"/>
        <end position="385"/>
    </location>
</feature>
<reference evidence="18" key="1">
    <citation type="submission" date="2016-10" db="EMBL/GenBank/DDBJ databases">
        <authorList>
            <person name="Varghese N."/>
            <person name="Submissions S."/>
        </authorList>
    </citation>
    <scope>NUCLEOTIDE SEQUENCE [LARGE SCALE GENOMIC DNA]</scope>
    <source>
        <strain evidence="18">CCTCC 2012022</strain>
    </source>
</reference>
<evidence type="ECO:0000256" key="4">
    <source>
        <dbReference type="ARBA" id="ARBA00007971"/>
    </source>
</evidence>
<evidence type="ECO:0000313" key="18">
    <source>
        <dbReference type="Proteomes" id="UP000243063"/>
    </source>
</evidence>
<evidence type="ECO:0000256" key="1">
    <source>
        <dbReference type="ARBA" id="ARBA00003820"/>
    </source>
</evidence>
<gene>
    <name evidence="17" type="ORF">SAMN05216580_0750</name>
</gene>
<dbReference type="InterPro" id="IPR006182">
    <property type="entry name" value="FliF_N_dom"/>
</dbReference>
<dbReference type="Pfam" id="PF01514">
    <property type="entry name" value="YscJ_FliF"/>
    <property type="match status" value="1"/>
</dbReference>
<dbReference type="GO" id="GO:0005886">
    <property type="term" value="C:plasma membrane"/>
    <property type="evidence" value="ECO:0007669"/>
    <property type="project" value="UniProtKB-SubCell"/>
</dbReference>
<dbReference type="InterPro" id="IPR045851">
    <property type="entry name" value="AMP-bd_C_sf"/>
</dbReference>
<feature type="compositionally biased region" description="Low complexity" evidence="13">
    <location>
        <begin position="341"/>
        <end position="380"/>
    </location>
</feature>
<dbReference type="AlphaFoldDB" id="A0A1H2EPE5"/>
<proteinExistence type="inferred from homology"/>
<dbReference type="InterPro" id="IPR043427">
    <property type="entry name" value="YscJ/FliF"/>
</dbReference>
<evidence type="ECO:0000256" key="8">
    <source>
        <dbReference type="ARBA" id="ARBA00022989"/>
    </source>
</evidence>
<keyword evidence="6" id="KW-1003">Cell membrane</keyword>
<evidence type="ECO:0000259" key="16">
    <source>
        <dbReference type="Pfam" id="PF08345"/>
    </source>
</evidence>
<evidence type="ECO:0000256" key="5">
    <source>
        <dbReference type="ARBA" id="ARBA00017949"/>
    </source>
</evidence>
<accession>A0A1H2EPE5</accession>
<evidence type="ECO:0000256" key="13">
    <source>
        <dbReference type="SAM" id="MobiDB-lite"/>
    </source>
</evidence>
<keyword evidence="17" id="KW-0969">Cilium</keyword>
<protein>
    <recommendedName>
        <fullName evidence="5 12">Flagellar M-ring protein</fullName>
    </recommendedName>
</protein>
<evidence type="ECO:0000256" key="7">
    <source>
        <dbReference type="ARBA" id="ARBA00022692"/>
    </source>
</evidence>
<keyword evidence="7 14" id="KW-0812">Transmembrane</keyword>
<evidence type="ECO:0000256" key="3">
    <source>
        <dbReference type="ARBA" id="ARBA00004651"/>
    </source>
</evidence>